<sequence>MVITMIMSTNTHMRTGIRTRMVTSMTIPTATRIHTLTPRNRLTVMKSMSTVAATPRSGR</sequence>
<accession>A0A645J3R4</accession>
<reference evidence="1" key="1">
    <citation type="submission" date="2019-08" db="EMBL/GenBank/DDBJ databases">
        <authorList>
            <person name="Kucharzyk K."/>
            <person name="Murdoch R.W."/>
            <person name="Higgins S."/>
            <person name="Loffler F."/>
        </authorList>
    </citation>
    <scope>NUCLEOTIDE SEQUENCE</scope>
</reference>
<proteinExistence type="predicted"/>
<organism evidence="1">
    <name type="scientific">bioreactor metagenome</name>
    <dbReference type="NCBI Taxonomy" id="1076179"/>
    <lineage>
        <taxon>unclassified sequences</taxon>
        <taxon>metagenomes</taxon>
        <taxon>ecological metagenomes</taxon>
    </lineage>
</organism>
<name>A0A645J3R4_9ZZZZ</name>
<dbReference type="EMBL" id="VSSQ01128759">
    <property type="protein sequence ID" value="MPN57339.1"/>
    <property type="molecule type" value="Genomic_DNA"/>
</dbReference>
<evidence type="ECO:0000313" key="1">
    <source>
        <dbReference type="EMBL" id="MPN57339.1"/>
    </source>
</evidence>
<dbReference type="AlphaFoldDB" id="A0A645J3R4"/>
<protein>
    <submittedName>
        <fullName evidence="1">Uncharacterized protein</fullName>
    </submittedName>
</protein>
<gene>
    <name evidence="1" type="ORF">SDC9_205033</name>
</gene>
<comment type="caution">
    <text evidence="1">The sequence shown here is derived from an EMBL/GenBank/DDBJ whole genome shotgun (WGS) entry which is preliminary data.</text>
</comment>